<dbReference type="InterPro" id="IPR013087">
    <property type="entry name" value="Znf_C2H2_type"/>
</dbReference>
<evidence type="ECO:0000256" key="8">
    <source>
        <dbReference type="SAM" id="MobiDB-lite"/>
    </source>
</evidence>
<organism evidence="11">
    <name type="scientific">Neodiprion lecontei</name>
    <name type="common">Redheaded pine sawfly</name>
    <dbReference type="NCBI Taxonomy" id="441921"/>
    <lineage>
        <taxon>Eukaryota</taxon>
        <taxon>Metazoa</taxon>
        <taxon>Ecdysozoa</taxon>
        <taxon>Arthropoda</taxon>
        <taxon>Hexapoda</taxon>
        <taxon>Insecta</taxon>
        <taxon>Pterygota</taxon>
        <taxon>Neoptera</taxon>
        <taxon>Endopterygota</taxon>
        <taxon>Hymenoptera</taxon>
        <taxon>Tenthredinoidea</taxon>
        <taxon>Diprionidae</taxon>
        <taxon>Diprioninae</taxon>
        <taxon>Neodiprion</taxon>
    </lineage>
</organism>
<dbReference type="PROSITE" id="PS50157">
    <property type="entry name" value="ZINC_FINGER_C2H2_2"/>
    <property type="match status" value="10"/>
</dbReference>
<evidence type="ECO:0000256" key="2">
    <source>
        <dbReference type="ARBA" id="ARBA00022723"/>
    </source>
</evidence>
<dbReference type="GO" id="GO:0005634">
    <property type="term" value="C:nucleus"/>
    <property type="evidence" value="ECO:0007669"/>
    <property type="project" value="UniProtKB-SubCell"/>
</dbReference>
<dbReference type="Proteomes" id="UP000829291">
    <property type="component" value="Chromosome 5"/>
</dbReference>
<feature type="domain" description="C2H2-type" evidence="9">
    <location>
        <begin position="468"/>
        <end position="496"/>
    </location>
</feature>
<keyword evidence="10" id="KW-1185">Reference proteome</keyword>
<evidence type="ECO:0000256" key="5">
    <source>
        <dbReference type="ARBA" id="ARBA00022833"/>
    </source>
</evidence>
<keyword evidence="4 7" id="KW-0863">Zinc-finger</keyword>
<keyword evidence="3" id="KW-0677">Repeat</keyword>
<evidence type="ECO:0000256" key="4">
    <source>
        <dbReference type="ARBA" id="ARBA00022771"/>
    </source>
</evidence>
<dbReference type="PANTHER" id="PTHR24408:SF58">
    <property type="entry name" value="TRANSCRIPTION FACTOR (TFIIIA), PUTATIVE (AFU_ORTHOLOGUE AFUA_1G05150)-RELATED"/>
    <property type="match status" value="1"/>
</dbReference>
<dbReference type="Gene3D" id="3.30.160.60">
    <property type="entry name" value="Classic Zinc Finger"/>
    <property type="match status" value="7"/>
</dbReference>
<dbReference type="PANTHER" id="PTHR24408">
    <property type="entry name" value="ZINC FINGER PROTEIN"/>
    <property type="match status" value="1"/>
</dbReference>
<dbReference type="GO" id="GO:0000981">
    <property type="term" value="F:DNA-binding transcription factor activity, RNA polymerase II-specific"/>
    <property type="evidence" value="ECO:0007669"/>
    <property type="project" value="TreeGrafter"/>
</dbReference>
<dbReference type="FunFam" id="3.30.160.60:FF:000202">
    <property type="entry name" value="Zinc finger protein 574"/>
    <property type="match status" value="1"/>
</dbReference>
<evidence type="ECO:0000256" key="6">
    <source>
        <dbReference type="ARBA" id="ARBA00023242"/>
    </source>
</evidence>
<evidence type="ECO:0000256" key="1">
    <source>
        <dbReference type="ARBA" id="ARBA00004123"/>
    </source>
</evidence>
<feature type="domain" description="C2H2-type" evidence="9">
    <location>
        <begin position="253"/>
        <end position="280"/>
    </location>
</feature>
<dbReference type="KEGG" id="nlo:107225125"/>
<evidence type="ECO:0000256" key="7">
    <source>
        <dbReference type="PROSITE-ProRule" id="PRU00042"/>
    </source>
</evidence>
<feature type="domain" description="C2H2-type" evidence="9">
    <location>
        <begin position="584"/>
        <end position="607"/>
    </location>
</feature>
<feature type="domain" description="C2H2-type" evidence="9">
    <location>
        <begin position="310"/>
        <end position="337"/>
    </location>
</feature>
<keyword evidence="6" id="KW-0539">Nucleus</keyword>
<dbReference type="OrthoDB" id="3565419at2759"/>
<feature type="domain" description="C2H2-type" evidence="9">
    <location>
        <begin position="366"/>
        <end position="393"/>
    </location>
</feature>
<dbReference type="InParanoid" id="A0A6J0C373"/>
<dbReference type="RefSeq" id="XP_015520955.1">
    <property type="nucleotide sequence ID" value="XM_015665469.2"/>
</dbReference>
<feature type="domain" description="C2H2-type" evidence="9">
    <location>
        <begin position="527"/>
        <end position="555"/>
    </location>
</feature>
<evidence type="ECO:0000313" key="11">
    <source>
        <dbReference type="RefSeq" id="XP_015520955.1"/>
    </source>
</evidence>
<dbReference type="SUPFAM" id="SSF57667">
    <property type="entry name" value="beta-beta-alpha zinc fingers"/>
    <property type="match status" value="6"/>
</dbReference>
<protein>
    <submittedName>
        <fullName evidence="11">Zinc finger protein 93 isoform X1</fullName>
    </submittedName>
</protein>
<evidence type="ECO:0000313" key="10">
    <source>
        <dbReference type="Proteomes" id="UP000829291"/>
    </source>
</evidence>
<accession>A0A6J0C373</accession>
<dbReference type="Pfam" id="PF00096">
    <property type="entry name" value="zf-C2H2"/>
    <property type="match status" value="2"/>
</dbReference>
<evidence type="ECO:0000259" key="9">
    <source>
        <dbReference type="PROSITE" id="PS50157"/>
    </source>
</evidence>
<feature type="domain" description="C2H2-type" evidence="9">
    <location>
        <begin position="497"/>
        <end position="526"/>
    </location>
</feature>
<keyword evidence="2" id="KW-0479">Metal-binding</keyword>
<keyword evidence="5" id="KW-0862">Zinc</keyword>
<proteinExistence type="predicted"/>
<comment type="subcellular location">
    <subcellularLocation>
        <location evidence="1">Nucleus</location>
    </subcellularLocation>
</comment>
<dbReference type="FunFam" id="3.30.160.60:FF:000145">
    <property type="entry name" value="Zinc finger protein 574"/>
    <property type="match status" value="1"/>
</dbReference>
<gene>
    <name evidence="11" type="primary">LOC107225125</name>
</gene>
<dbReference type="InterPro" id="IPR036236">
    <property type="entry name" value="Znf_C2H2_sf"/>
</dbReference>
<feature type="domain" description="C2H2-type" evidence="9">
    <location>
        <begin position="556"/>
        <end position="583"/>
    </location>
</feature>
<dbReference type="Pfam" id="PF12874">
    <property type="entry name" value="zf-met"/>
    <property type="match status" value="1"/>
</dbReference>
<feature type="domain" description="C2H2-type" evidence="9">
    <location>
        <begin position="430"/>
        <end position="459"/>
    </location>
</feature>
<evidence type="ECO:0000256" key="3">
    <source>
        <dbReference type="ARBA" id="ARBA00022737"/>
    </source>
</evidence>
<dbReference type="GO" id="GO:0032502">
    <property type="term" value="P:developmental process"/>
    <property type="evidence" value="ECO:0007669"/>
    <property type="project" value="UniProtKB-ARBA"/>
</dbReference>
<feature type="compositionally biased region" description="Basic and acidic residues" evidence="8">
    <location>
        <begin position="212"/>
        <end position="233"/>
    </location>
</feature>
<name>A0A6J0C373_NEOLC</name>
<dbReference type="PROSITE" id="PS00028">
    <property type="entry name" value="ZINC_FINGER_C2H2_1"/>
    <property type="match status" value="11"/>
</dbReference>
<dbReference type="SMART" id="SM00355">
    <property type="entry name" value="ZnF_C2H2"/>
    <property type="match status" value="12"/>
</dbReference>
<reference evidence="11" key="1">
    <citation type="submission" date="2025-08" db="UniProtKB">
        <authorList>
            <consortium name="RefSeq"/>
        </authorList>
    </citation>
    <scope>IDENTIFICATION</scope>
    <source>
        <tissue evidence="11">Thorax and Abdomen</tissue>
    </source>
</reference>
<dbReference type="GO" id="GO:0043565">
    <property type="term" value="F:sequence-specific DNA binding"/>
    <property type="evidence" value="ECO:0007669"/>
    <property type="project" value="TreeGrafter"/>
</dbReference>
<feature type="region of interest" description="Disordered" evidence="8">
    <location>
        <begin position="201"/>
        <end position="233"/>
    </location>
</feature>
<dbReference type="GO" id="GO:0008270">
    <property type="term" value="F:zinc ion binding"/>
    <property type="evidence" value="ECO:0007669"/>
    <property type="project" value="UniProtKB-KW"/>
</dbReference>
<feature type="domain" description="C2H2-type" evidence="9">
    <location>
        <begin position="391"/>
        <end position="419"/>
    </location>
</feature>
<sequence length="820" mass="94207">MSINKMSDRNHQEFTSLLSAYSNQDDSMLESIDGISLENVHTVSLDYLNECMSDLESKDSGIRLSPGSPGMFPSDHRMDKFTEHDLANLDIALVKEGDLYLKSESKFEKNNVIIPRLGHEIYKTKNNLDYTQNSESILAISIENLQRNCKTCVEVCGEREDAFMKLDQIQKNTLIHDSELDKHNELCSGEFIIKAQKNNETECHKGPSKSEYSTDRDSEIEKSSDTEEPAHDCKIDDEDKSCDNKIKVELLPQACEQCPMTFKYKRHLDRHLEGHQKNNCPYCDAKFARKKHLDVHLFRLHGERITKYPHTCDICLKGFPKRLLLNRHKANHHNEKAQTCADCGDILDNSLEALKHSEKHSQERRFHCDKCPQAFSMEQKYLIHVKNHDTYKCPRCESGFASKKRANEHYRLKHSAKVPKEPETSITGMFYCNDCRHNFMTKDSYLRHLKTASHLSKMHAEIPLKALFTCTICTKQLTSRKALDQHIRRVHRDEKKYSCDTQGCEFHSTNKSDLERHRQLHIEERNIVCEHCGKTFTTISILKDHVLYVHNMERQFVCEECGKAFKRNSLLNRHKMSHQQIRPFTCEQCGAAFKRSHHLTRHMESCHRITLEKKKRVVKLMKTEDGRLVPIPEEPKKPKTKRVKSKKDSQLISYDESSASVTNRLLISKDMAELSTELSHVTPMSTIMSSESTDMSLGLANTISEVDSVPQILSLVDVNSGQVVTVEVTNPDTLPLTDLVDQFEANCNEILGLSSYPDLEFQNGILNTEQNYYDQVSYAELPLENVGESSLLLDPNSSKMDSLPAIENYLTQPFSPFLNL</sequence>
<dbReference type="AlphaFoldDB" id="A0A6J0C373"/>
<dbReference type="GeneID" id="107225125"/>